<dbReference type="AlphaFoldDB" id="A0A1L6XCT5"/>
<dbReference type="Proteomes" id="UP000185499">
    <property type="component" value="Chromosome"/>
</dbReference>
<feature type="transmembrane region" description="Helical" evidence="1">
    <location>
        <begin position="45"/>
        <end position="69"/>
    </location>
</feature>
<dbReference type="InterPro" id="IPR025982">
    <property type="entry name" value="SieB"/>
</dbReference>
<evidence type="ECO:0000313" key="2">
    <source>
        <dbReference type="EMBL" id="APT18780.1"/>
    </source>
</evidence>
<evidence type="ECO:0000256" key="1">
    <source>
        <dbReference type="SAM" id="Phobius"/>
    </source>
</evidence>
<keyword evidence="1" id="KW-0472">Membrane</keyword>
<feature type="transmembrane region" description="Helical" evidence="1">
    <location>
        <begin position="14"/>
        <end position="33"/>
    </location>
</feature>
<sequence>MRGISEFLNLPRKIWGAIGIATISILILKPIAVKSLDGESFYAKFGIYVFILCIISWSILIVEILVYFYNYYSARREMIHKYNYVNSLEGEKLRIVRELYKDINHVKEYPHSNENIRELESNLVIGLAATTIQYNRFEYSPQNAPFPYLLQPWVIDGINNKKITL</sequence>
<keyword evidence="1" id="KW-1133">Transmembrane helix</keyword>
<organism evidence="2 3">
    <name type="scientific">Amylolactobacillus amylophilus DSM 20533 = JCM 1125</name>
    <dbReference type="NCBI Taxonomy" id="1423721"/>
    <lineage>
        <taxon>Bacteria</taxon>
        <taxon>Bacillati</taxon>
        <taxon>Bacillota</taxon>
        <taxon>Bacilli</taxon>
        <taxon>Lactobacillales</taxon>
        <taxon>Lactobacillaceae</taxon>
        <taxon>Amylolactobacillus</taxon>
    </lineage>
</organism>
<dbReference type="OrthoDB" id="2866692at2"/>
<proteinExistence type="predicted"/>
<dbReference type="RefSeq" id="WP_054746435.1">
    <property type="nucleotide sequence ID" value="NZ_AYYS01000003.1"/>
</dbReference>
<gene>
    <name evidence="2" type="ORF">LA20533_05695</name>
</gene>
<keyword evidence="3" id="KW-1185">Reference proteome</keyword>
<name>A0A1L6XCT5_9LACO</name>
<reference evidence="2 3" key="1">
    <citation type="submission" date="2016-12" db="EMBL/GenBank/DDBJ databases">
        <title>The whole genome sequencing and assembly of Lactobacillus amylophilus DSM 20533T strain.</title>
        <authorList>
            <person name="Lee Y.-J."/>
            <person name="Yi H."/>
            <person name="Bahn Y.-S."/>
            <person name="Kim J.F."/>
            <person name="Lee D.-W."/>
        </authorList>
    </citation>
    <scope>NUCLEOTIDE SEQUENCE [LARGE SCALE GENOMIC DNA]</scope>
    <source>
        <strain evidence="2 3">DSM 20533</strain>
    </source>
</reference>
<dbReference type="Pfam" id="PF14163">
    <property type="entry name" value="SieB"/>
    <property type="match status" value="1"/>
</dbReference>
<evidence type="ECO:0000313" key="3">
    <source>
        <dbReference type="Proteomes" id="UP000185499"/>
    </source>
</evidence>
<dbReference type="EMBL" id="CP018888">
    <property type="protein sequence ID" value="APT18780.1"/>
    <property type="molecule type" value="Genomic_DNA"/>
</dbReference>
<accession>A0A1L6XCT5</accession>
<keyword evidence="1" id="KW-0812">Transmembrane</keyword>
<protein>
    <submittedName>
        <fullName evidence="2">Uncharacterized protein</fullName>
    </submittedName>
</protein>
<dbReference type="KEGG" id="lah:LA20533_05695"/>